<dbReference type="Proteomes" id="UP001055811">
    <property type="component" value="Linkage Group LG05"/>
</dbReference>
<name>A0ACB9CXP8_CICIN</name>
<comment type="caution">
    <text evidence="1">The sequence shown here is derived from an EMBL/GenBank/DDBJ whole genome shotgun (WGS) entry which is preliminary data.</text>
</comment>
<evidence type="ECO:0000313" key="2">
    <source>
        <dbReference type="Proteomes" id="UP001055811"/>
    </source>
</evidence>
<accession>A0ACB9CXP8</accession>
<keyword evidence="2" id="KW-1185">Reference proteome</keyword>
<reference evidence="2" key="1">
    <citation type="journal article" date="2022" name="Mol. Ecol. Resour.">
        <title>The genomes of chicory, endive, great burdock and yacon provide insights into Asteraceae palaeo-polyploidization history and plant inulin production.</title>
        <authorList>
            <person name="Fan W."/>
            <person name="Wang S."/>
            <person name="Wang H."/>
            <person name="Wang A."/>
            <person name="Jiang F."/>
            <person name="Liu H."/>
            <person name="Zhao H."/>
            <person name="Xu D."/>
            <person name="Zhang Y."/>
        </authorList>
    </citation>
    <scope>NUCLEOTIDE SEQUENCE [LARGE SCALE GENOMIC DNA]</scope>
    <source>
        <strain evidence="2">cv. Punajuju</strain>
    </source>
</reference>
<protein>
    <submittedName>
        <fullName evidence="1">Uncharacterized protein</fullName>
    </submittedName>
</protein>
<evidence type="ECO:0000313" key="1">
    <source>
        <dbReference type="EMBL" id="KAI3739094.1"/>
    </source>
</evidence>
<gene>
    <name evidence="1" type="ORF">L2E82_29486</name>
</gene>
<dbReference type="EMBL" id="CM042013">
    <property type="protein sequence ID" value="KAI3739094.1"/>
    <property type="molecule type" value="Genomic_DNA"/>
</dbReference>
<sequence length="106" mass="11621">MQSPTNLEVMLKRGINVLAELDVPVHVVSCNKDDVKQVELHSESLIQSTAPRSAGFGGTRYATNIISSSNLAASIITTIGEEHLAALAELKRLEQETRFLEFKLTK</sequence>
<reference evidence="1 2" key="2">
    <citation type="journal article" date="2022" name="Mol. Ecol. Resour.">
        <title>The genomes of chicory, endive, great burdock and yacon provide insights into Asteraceae paleo-polyploidization history and plant inulin production.</title>
        <authorList>
            <person name="Fan W."/>
            <person name="Wang S."/>
            <person name="Wang H."/>
            <person name="Wang A."/>
            <person name="Jiang F."/>
            <person name="Liu H."/>
            <person name="Zhao H."/>
            <person name="Xu D."/>
            <person name="Zhang Y."/>
        </authorList>
    </citation>
    <scope>NUCLEOTIDE SEQUENCE [LARGE SCALE GENOMIC DNA]</scope>
    <source>
        <strain evidence="2">cv. Punajuju</strain>
        <tissue evidence="1">Leaves</tissue>
    </source>
</reference>
<organism evidence="1 2">
    <name type="scientific">Cichorium intybus</name>
    <name type="common">Chicory</name>
    <dbReference type="NCBI Taxonomy" id="13427"/>
    <lineage>
        <taxon>Eukaryota</taxon>
        <taxon>Viridiplantae</taxon>
        <taxon>Streptophyta</taxon>
        <taxon>Embryophyta</taxon>
        <taxon>Tracheophyta</taxon>
        <taxon>Spermatophyta</taxon>
        <taxon>Magnoliopsida</taxon>
        <taxon>eudicotyledons</taxon>
        <taxon>Gunneridae</taxon>
        <taxon>Pentapetalae</taxon>
        <taxon>asterids</taxon>
        <taxon>campanulids</taxon>
        <taxon>Asterales</taxon>
        <taxon>Asteraceae</taxon>
        <taxon>Cichorioideae</taxon>
        <taxon>Cichorieae</taxon>
        <taxon>Cichoriinae</taxon>
        <taxon>Cichorium</taxon>
    </lineage>
</organism>
<proteinExistence type="predicted"/>